<keyword evidence="2" id="KW-1185">Reference proteome</keyword>
<dbReference type="OrthoDB" id="680421at2"/>
<organism evidence="1 2">
    <name type="scientific">Elizabethkingia meningoseptica</name>
    <name type="common">Chryseobacterium meningosepticum</name>
    <dbReference type="NCBI Taxonomy" id="238"/>
    <lineage>
        <taxon>Bacteria</taxon>
        <taxon>Pseudomonadati</taxon>
        <taxon>Bacteroidota</taxon>
        <taxon>Flavobacteriia</taxon>
        <taxon>Flavobacteriales</taxon>
        <taxon>Weeksellaceae</taxon>
        <taxon>Elizabethkingia</taxon>
    </lineage>
</organism>
<dbReference type="RefSeq" id="WP_016197983.1">
    <property type="nucleotide sequence ID" value="NZ_CP014338.1"/>
</dbReference>
<dbReference type="Gene3D" id="2.60.120.10">
    <property type="entry name" value="Jelly Rolls"/>
    <property type="match status" value="1"/>
</dbReference>
<evidence type="ECO:0000313" key="1">
    <source>
        <dbReference type="EMBL" id="OOH94075.1"/>
    </source>
</evidence>
<reference evidence="1 2" key="1">
    <citation type="submission" date="2016-11" db="EMBL/GenBank/DDBJ databases">
        <title>Genome sequence and comparative genomic analysis of clinical strain Elizabethkingia meningoseptica 61421 PRCM.</title>
        <authorList>
            <person name="Wang M."/>
            <person name="Hu S."/>
            <person name="Cao L."/>
            <person name="Jiang T."/>
            <person name="Zhou Y."/>
            <person name="Ming D."/>
        </authorList>
    </citation>
    <scope>NUCLEOTIDE SEQUENCE [LARGE SCALE GENOMIC DNA]</scope>
    <source>
        <strain evidence="1 2">61421 PRCM</strain>
    </source>
</reference>
<dbReference type="GeneID" id="48542875"/>
<dbReference type="Proteomes" id="UP000188947">
    <property type="component" value="Unassembled WGS sequence"/>
</dbReference>
<dbReference type="InterPro" id="IPR018490">
    <property type="entry name" value="cNMP-bd_dom_sf"/>
</dbReference>
<dbReference type="SUPFAM" id="SSF51206">
    <property type="entry name" value="cAMP-binding domain-like"/>
    <property type="match status" value="1"/>
</dbReference>
<evidence type="ECO:0000313" key="2">
    <source>
        <dbReference type="Proteomes" id="UP000188947"/>
    </source>
</evidence>
<dbReference type="InterPro" id="IPR000595">
    <property type="entry name" value="cNMP-bd_dom"/>
</dbReference>
<dbReference type="eggNOG" id="COG0664">
    <property type="taxonomic scope" value="Bacteria"/>
</dbReference>
<dbReference type="KEGG" id="emg:BBD33_08855"/>
<dbReference type="AlphaFoldDB" id="A0A1V3TXE3"/>
<accession>A0A1V3TXE3</accession>
<dbReference type="CDD" id="cd00038">
    <property type="entry name" value="CAP_ED"/>
    <property type="match status" value="1"/>
</dbReference>
<gene>
    <name evidence="1" type="ORF">BMF97_11940</name>
</gene>
<protein>
    <submittedName>
        <fullName evidence="1">Crp/Fnr family transcriptional regulator</fullName>
    </submittedName>
</protein>
<name>A0A1V3TXE3_ELIME</name>
<comment type="caution">
    <text evidence="1">The sequence shown here is derived from an EMBL/GenBank/DDBJ whole genome shotgun (WGS) entry which is preliminary data.</text>
</comment>
<sequence length="188" mass="22240">MTEYFERVKAHLESFDEETQKLLAELKTIRHLKKGDLLLKQNEICRKSHIMVSGVARKFFILDHKEVTTEFLFENDIAASFKSYVYQQPSTEIIECITDITVEVIDHIAFEKAKRQNMKLMEYSILITELYATWLEDRIFDFHTRSATERYLNLLKKSPEYFNHIKLTHIASYLGISLETLSRIRAKI</sequence>
<dbReference type="InterPro" id="IPR014710">
    <property type="entry name" value="RmlC-like_jellyroll"/>
</dbReference>
<proteinExistence type="predicted"/>
<dbReference type="EMBL" id="MPOG01000014">
    <property type="protein sequence ID" value="OOH94075.1"/>
    <property type="molecule type" value="Genomic_DNA"/>
</dbReference>